<dbReference type="PROSITE" id="PS51257">
    <property type="entry name" value="PROKAR_LIPOPROTEIN"/>
    <property type="match status" value="1"/>
</dbReference>
<dbReference type="Proteomes" id="UP000822688">
    <property type="component" value="Chromosome 1"/>
</dbReference>
<gene>
    <name evidence="1" type="ORF">KC19_1G300200</name>
</gene>
<proteinExistence type="predicted"/>
<protein>
    <submittedName>
        <fullName evidence="1">Uncharacterized protein</fullName>
    </submittedName>
</protein>
<evidence type="ECO:0000313" key="1">
    <source>
        <dbReference type="EMBL" id="KAG0593034.1"/>
    </source>
</evidence>
<reference evidence="1" key="1">
    <citation type="submission" date="2020-06" db="EMBL/GenBank/DDBJ databases">
        <title>WGS assembly of Ceratodon purpureus strain R40.</title>
        <authorList>
            <person name="Carey S.B."/>
            <person name="Jenkins J."/>
            <person name="Shu S."/>
            <person name="Lovell J.T."/>
            <person name="Sreedasyam A."/>
            <person name="Maumus F."/>
            <person name="Tiley G.P."/>
            <person name="Fernandez-Pozo N."/>
            <person name="Barry K."/>
            <person name="Chen C."/>
            <person name="Wang M."/>
            <person name="Lipzen A."/>
            <person name="Daum C."/>
            <person name="Saski C.A."/>
            <person name="Payton A.C."/>
            <person name="Mcbreen J.C."/>
            <person name="Conrad R.E."/>
            <person name="Kollar L.M."/>
            <person name="Olsson S."/>
            <person name="Huttunen S."/>
            <person name="Landis J.B."/>
            <person name="Wickett N.J."/>
            <person name="Johnson M.G."/>
            <person name="Rensing S.A."/>
            <person name="Grimwood J."/>
            <person name="Schmutz J."/>
            <person name="Mcdaniel S.F."/>
        </authorList>
    </citation>
    <scope>NUCLEOTIDE SEQUENCE</scope>
    <source>
        <strain evidence="1">R40</strain>
    </source>
</reference>
<evidence type="ECO:0000313" key="2">
    <source>
        <dbReference type="Proteomes" id="UP000822688"/>
    </source>
</evidence>
<dbReference type="AlphaFoldDB" id="A0A8T0JAV3"/>
<organism evidence="1 2">
    <name type="scientific">Ceratodon purpureus</name>
    <name type="common">Fire moss</name>
    <name type="synonym">Dicranum purpureum</name>
    <dbReference type="NCBI Taxonomy" id="3225"/>
    <lineage>
        <taxon>Eukaryota</taxon>
        <taxon>Viridiplantae</taxon>
        <taxon>Streptophyta</taxon>
        <taxon>Embryophyta</taxon>
        <taxon>Bryophyta</taxon>
        <taxon>Bryophytina</taxon>
        <taxon>Bryopsida</taxon>
        <taxon>Dicranidae</taxon>
        <taxon>Pseudoditrichales</taxon>
        <taxon>Ditrichaceae</taxon>
        <taxon>Ceratodon</taxon>
    </lineage>
</organism>
<accession>A0A8T0JAV3</accession>
<dbReference type="EMBL" id="CM026421">
    <property type="protein sequence ID" value="KAG0593034.1"/>
    <property type="molecule type" value="Genomic_DNA"/>
</dbReference>
<comment type="caution">
    <text evidence="1">The sequence shown here is derived from an EMBL/GenBank/DDBJ whole genome shotgun (WGS) entry which is preliminary data.</text>
</comment>
<name>A0A8T0JAV3_CERPU</name>
<sequence length="103" mass="12416">MVIYFYRRAMRRWSRARNNSICHAGVYGCAQLRCYQILQYLFTWRRMPWSELLAYNDKEYSVSGMFLTLIFCFLTNRFSCCDIFGACSSFNPVYEEFGKRFTQ</sequence>
<keyword evidence="2" id="KW-1185">Reference proteome</keyword>